<dbReference type="STRING" id="550540.Fbal_0904"/>
<dbReference type="Pfam" id="PF02743">
    <property type="entry name" value="dCache_1"/>
    <property type="match status" value="1"/>
</dbReference>
<evidence type="ECO:0000256" key="7">
    <source>
        <dbReference type="ARBA" id="ARBA00023224"/>
    </source>
</evidence>
<keyword evidence="6 11" id="KW-0472">Membrane</keyword>
<comment type="similarity">
    <text evidence="8">Belongs to the methyl-accepting chemotaxis (MCP) protein family.</text>
</comment>
<evidence type="ECO:0000259" key="12">
    <source>
        <dbReference type="PROSITE" id="PS50111"/>
    </source>
</evidence>
<dbReference type="InterPro" id="IPR003660">
    <property type="entry name" value="HAMP_dom"/>
</dbReference>
<protein>
    <submittedName>
        <fullName evidence="14">Methyl-accepting chemotaxis sensory transducer</fullName>
    </submittedName>
</protein>
<evidence type="ECO:0000256" key="3">
    <source>
        <dbReference type="ARBA" id="ARBA00022500"/>
    </source>
</evidence>
<dbReference type="PROSITE" id="PS50885">
    <property type="entry name" value="HAMP"/>
    <property type="match status" value="1"/>
</dbReference>
<comment type="subcellular location">
    <subcellularLocation>
        <location evidence="1">Cell membrane</location>
        <topology evidence="1">Multi-pass membrane protein</topology>
    </subcellularLocation>
</comment>
<dbReference type="InterPro" id="IPR033479">
    <property type="entry name" value="dCache_1"/>
</dbReference>
<dbReference type="GeneID" id="67181152"/>
<keyword evidence="3" id="KW-0145">Chemotaxis</keyword>
<name>E1STI0_FERBD</name>
<evidence type="ECO:0000256" key="10">
    <source>
        <dbReference type="SAM" id="Coils"/>
    </source>
</evidence>
<dbReference type="RefSeq" id="WP_013344419.1">
    <property type="nucleotide sequence ID" value="NC_014541.1"/>
</dbReference>
<accession>E1STI0</accession>
<feature type="domain" description="Methyl-accepting transducer" evidence="12">
    <location>
        <begin position="394"/>
        <end position="630"/>
    </location>
</feature>
<evidence type="ECO:0000256" key="2">
    <source>
        <dbReference type="ARBA" id="ARBA00022475"/>
    </source>
</evidence>
<dbReference type="OrthoDB" id="5800769at2"/>
<keyword evidence="15" id="KW-1185">Reference proteome</keyword>
<evidence type="ECO:0000256" key="1">
    <source>
        <dbReference type="ARBA" id="ARBA00004651"/>
    </source>
</evidence>
<dbReference type="PANTHER" id="PTHR32089:SF119">
    <property type="entry name" value="METHYL-ACCEPTING CHEMOTAXIS PROTEIN CTPL"/>
    <property type="match status" value="1"/>
</dbReference>
<dbReference type="KEGG" id="fbl:Fbal_0904"/>
<evidence type="ECO:0000256" key="9">
    <source>
        <dbReference type="PROSITE-ProRule" id="PRU00284"/>
    </source>
</evidence>
<dbReference type="PANTHER" id="PTHR32089">
    <property type="entry name" value="METHYL-ACCEPTING CHEMOTAXIS PROTEIN MCPB"/>
    <property type="match status" value="1"/>
</dbReference>
<keyword evidence="10" id="KW-0175">Coiled coil</keyword>
<evidence type="ECO:0000259" key="13">
    <source>
        <dbReference type="PROSITE" id="PS50885"/>
    </source>
</evidence>
<evidence type="ECO:0000256" key="11">
    <source>
        <dbReference type="SAM" id="Phobius"/>
    </source>
</evidence>
<dbReference type="GO" id="GO:0007165">
    <property type="term" value="P:signal transduction"/>
    <property type="evidence" value="ECO:0007669"/>
    <property type="project" value="UniProtKB-KW"/>
</dbReference>
<keyword evidence="4 11" id="KW-0812">Transmembrane</keyword>
<dbReference type="Pfam" id="PF00672">
    <property type="entry name" value="HAMP"/>
    <property type="match status" value="1"/>
</dbReference>
<gene>
    <name evidence="14" type="ordered locus">Fbal_0904</name>
</gene>
<evidence type="ECO:0000256" key="8">
    <source>
        <dbReference type="ARBA" id="ARBA00029447"/>
    </source>
</evidence>
<dbReference type="GO" id="GO:0006935">
    <property type="term" value="P:chemotaxis"/>
    <property type="evidence" value="ECO:0007669"/>
    <property type="project" value="UniProtKB-KW"/>
</dbReference>
<dbReference type="Gene3D" id="1.10.287.950">
    <property type="entry name" value="Methyl-accepting chemotaxis protein"/>
    <property type="match status" value="1"/>
</dbReference>
<reference evidence="14 15" key="1">
    <citation type="journal article" date="2010" name="Stand. Genomic Sci.">
        <title>Complete genome sequence of Ferrimonas balearica type strain (PAT).</title>
        <authorList>
            <person name="Nolan M."/>
            <person name="Sikorski J."/>
            <person name="Davenport K."/>
            <person name="Lucas S."/>
            <person name="Glavina Del Rio T."/>
            <person name="Tice H."/>
            <person name="Cheng J."/>
            <person name="Goodwin L."/>
            <person name="Pitluck S."/>
            <person name="Liolios K."/>
            <person name="Ivanova N."/>
            <person name="Mavromatis K."/>
            <person name="Ovchinnikova G."/>
            <person name="Pati A."/>
            <person name="Chen A."/>
            <person name="Palaniappan K."/>
            <person name="Land M."/>
            <person name="Hauser L."/>
            <person name="Chang Y."/>
            <person name="Jeffries C."/>
            <person name="Tapia R."/>
            <person name="Brettin T."/>
            <person name="Detter J."/>
            <person name="Han C."/>
            <person name="Yasawong M."/>
            <person name="Rohde M."/>
            <person name="Tindall B."/>
            <person name="Goker M."/>
            <person name="Woyke T."/>
            <person name="Bristow J."/>
            <person name="Eisen J."/>
            <person name="Markowitz V."/>
            <person name="Hugenholtz P."/>
            <person name="Kyrpides N."/>
            <person name="Klenk H."/>
            <person name="Lapidus A."/>
        </authorList>
    </citation>
    <scope>NUCLEOTIDE SEQUENCE [LARGE SCALE GENOMIC DNA]</scope>
    <source>
        <strain evidence="15">DSM 9799 / CCM 4581 / KCTC 23876 / PAT</strain>
    </source>
</reference>
<dbReference type="AlphaFoldDB" id="E1STI0"/>
<dbReference type="Pfam" id="PF00015">
    <property type="entry name" value="MCPsignal"/>
    <property type="match status" value="1"/>
</dbReference>
<evidence type="ECO:0000313" key="14">
    <source>
        <dbReference type="EMBL" id="ADN75113.1"/>
    </source>
</evidence>
<dbReference type="GO" id="GO:0005886">
    <property type="term" value="C:plasma membrane"/>
    <property type="evidence" value="ECO:0007669"/>
    <property type="project" value="UniProtKB-SubCell"/>
</dbReference>
<dbReference type="Proteomes" id="UP000006683">
    <property type="component" value="Chromosome"/>
</dbReference>
<dbReference type="eggNOG" id="COG0840">
    <property type="taxonomic scope" value="Bacteria"/>
</dbReference>
<feature type="coiled-coil region" evidence="10">
    <location>
        <begin position="549"/>
        <end position="576"/>
    </location>
</feature>
<dbReference type="Gene3D" id="3.30.450.20">
    <property type="entry name" value="PAS domain"/>
    <property type="match status" value="1"/>
</dbReference>
<dbReference type="FunFam" id="1.10.287.950:FF:000001">
    <property type="entry name" value="Methyl-accepting chemotaxis sensory transducer"/>
    <property type="match status" value="1"/>
</dbReference>
<keyword evidence="5 11" id="KW-1133">Transmembrane helix</keyword>
<dbReference type="SUPFAM" id="SSF58104">
    <property type="entry name" value="Methyl-accepting chemotaxis protein (MCP) signaling domain"/>
    <property type="match status" value="1"/>
</dbReference>
<evidence type="ECO:0000313" key="15">
    <source>
        <dbReference type="Proteomes" id="UP000006683"/>
    </source>
</evidence>
<dbReference type="CDD" id="cd06225">
    <property type="entry name" value="HAMP"/>
    <property type="match status" value="1"/>
</dbReference>
<feature type="transmembrane region" description="Helical" evidence="11">
    <location>
        <begin position="12"/>
        <end position="33"/>
    </location>
</feature>
<evidence type="ECO:0000256" key="4">
    <source>
        <dbReference type="ARBA" id="ARBA00022692"/>
    </source>
</evidence>
<dbReference type="EMBL" id="CP002209">
    <property type="protein sequence ID" value="ADN75113.1"/>
    <property type="molecule type" value="Genomic_DNA"/>
</dbReference>
<feature type="domain" description="HAMP" evidence="13">
    <location>
        <begin position="335"/>
        <end position="389"/>
    </location>
</feature>
<organism evidence="14 15">
    <name type="scientific">Ferrimonas balearica (strain DSM 9799 / CCM 4581 / KCTC 23876 / PAT)</name>
    <dbReference type="NCBI Taxonomy" id="550540"/>
    <lineage>
        <taxon>Bacteria</taxon>
        <taxon>Pseudomonadati</taxon>
        <taxon>Pseudomonadota</taxon>
        <taxon>Gammaproteobacteria</taxon>
        <taxon>Alteromonadales</taxon>
        <taxon>Ferrimonadaceae</taxon>
        <taxon>Ferrimonas</taxon>
    </lineage>
</organism>
<dbReference type="SMART" id="SM00304">
    <property type="entry name" value="HAMP"/>
    <property type="match status" value="1"/>
</dbReference>
<sequence length="666" mass="72614">MEFLRRSITRQLVAAIGGSVFAILLLGSVLLILQSADNTRAEITAEVRQLVKRQSTAITGFFEARGQVIHSIFANPQVIDFFRDYDQRGGDLAGDADYADVVRYFRHFSNTDASIKSIFFGSENTHEYFDLNGRYEDDPNYYTAKRPWWGEAKAQNRLFVGDPAVDANDGSISATVKLPLYENGRFLGIGGMDILISTIGEQLLSEVRYQGEGQAFLVTEQGKLVFFPGFNEAFPPGSMMQDVDGQFADSHGFSALAQALAREGSGLAEVQLSGEPMLVEWESVESDYPHLRWRLGLLLPQRVVSERVTSAAWSTAWASIGFTLLLSLLVWALLLPLRKQLGKLLHAMEEIADGDADLRQRIEMDRIDELGRMGGAFNRFAGRIHELVRQTTNMTSSVRSASANAGEVWQQTMLAIEEQKLEIDQVSTATTEMAQTSHEMAQAASRVSDHAESAQRQVGQAVQEVDSAAQGIQRLNQQVQSAAAVVTELRSNSEQIGEVLNVIRTIAEQTNLLALNAAIEAARAGEQGRGFAVVADEVRTLASRTQDSTANIQQIIEQLQQASEAAQQAMQHSCEEASASAEISGKISQALAQANGAVGEIQGQIHEISAAISQQATVAEEIDAKVIRVRELSDVTTAASEALEGAVGEMTSSSREIGVQLDQFKI</sequence>
<dbReference type="HOGENOM" id="CLU_000445_107_19_6"/>
<keyword evidence="7 9" id="KW-0807">Transducer</keyword>
<keyword evidence="2" id="KW-1003">Cell membrane</keyword>
<proteinExistence type="inferred from homology"/>
<evidence type="ECO:0000256" key="5">
    <source>
        <dbReference type="ARBA" id="ARBA00022989"/>
    </source>
</evidence>
<dbReference type="InterPro" id="IPR004089">
    <property type="entry name" value="MCPsignal_dom"/>
</dbReference>
<dbReference type="SMART" id="SM00283">
    <property type="entry name" value="MA"/>
    <property type="match status" value="1"/>
</dbReference>
<evidence type="ECO:0000256" key="6">
    <source>
        <dbReference type="ARBA" id="ARBA00023136"/>
    </source>
</evidence>
<dbReference type="PROSITE" id="PS50111">
    <property type="entry name" value="CHEMOTAXIS_TRANSDUC_2"/>
    <property type="match status" value="1"/>
</dbReference>